<dbReference type="PANTHER" id="PTHR23193">
    <property type="entry name" value="NUCLEAR PORE COMPLEX PROTEIN NUP"/>
    <property type="match status" value="1"/>
</dbReference>
<feature type="compositionally biased region" description="Polar residues" evidence="1">
    <location>
        <begin position="406"/>
        <end position="420"/>
    </location>
</feature>
<feature type="compositionally biased region" description="Low complexity" evidence="1">
    <location>
        <begin position="388"/>
        <end position="399"/>
    </location>
</feature>
<feature type="region of interest" description="Disordered" evidence="1">
    <location>
        <begin position="122"/>
        <end position="160"/>
    </location>
</feature>
<protein>
    <submittedName>
        <fullName evidence="2">Uncharacterized protein</fullName>
    </submittedName>
</protein>
<feature type="compositionally biased region" description="Low complexity" evidence="1">
    <location>
        <begin position="238"/>
        <end position="248"/>
    </location>
</feature>
<dbReference type="GO" id="GO:0008139">
    <property type="term" value="F:nuclear localization sequence binding"/>
    <property type="evidence" value="ECO:0007669"/>
    <property type="project" value="TreeGrafter"/>
</dbReference>
<reference evidence="2" key="2">
    <citation type="submission" date="2025-08" db="UniProtKB">
        <authorList>
            <consortium name="Ensembl"/>
        </authorList>
    </citation>
    <scope>IDENTIFICATION</scope>
</reference>
<evidence type="ECO:0000256" key="1">
    <source>
        <dbReference type="SAM" id="MobiDB-lite"/>
    </source>
</evidence>
<feature type="region of interest" description="Disordered" evidence="1">
    <location>
        <begin position="385"/>
        <end position="475"/>
    </location>
</feature>
<dbReference type="Proteomes" id="UP000694553">
    <property type="component" value="Unassembled WGS sequence"/>
</dbReference>
<sequence length="1178" mass="118423">MGVGRAGKLQIASEVLTALCPRRAPRCRPQAPRRRYPLPQTRPAVPLCLSAARWEGGSPRSAPWARRACPLRSPVTVRIAPPAVGIARSPALEQLVSPPAFPATSSPDPCAKETVLNAIRESRKRAVEEEEEEDQTFGNDQESKRRRHDSSGSGQSAFEPLVANGAPASLIPKPGSLKRGLISHCPDDCSNKRSRTSSMSSLNNTYAGGIPSSIRNAIASSYSSSRGLAQLWKRSGVSVSPLSSPASSRPQTPEWPLKKAREEESLRSNASTPVKSDKELQTEKVVESPVWKKQNSLSPPSASGSSGKRKRKIPLLSSLRGDQLVLPPPPQLGYSITSEDLDAEKKAVLQWFNSVLEDKADAVPSTTAETVPVSKPLAFAVTSPGPMPASTAPAPASSSLLDSLKKMQSSQAVSTASDSTGAVAASQPPPSAAQPPAPAVSLESSSLPAITADTKPMPVLSTPAPSAPPALAVQPPSSLAPPVFTELGQTPSKPPSFPKPSILFGMLNTPPASQPAVTVATAAPTTATATLTASTAVPTTATAVPTPPTAMPTTTPIFKPIFGAVLKSESPAACTAVTSTTATVSASSGPASTSSTSSIFKPIFGSITAASSPAKVSPFAFKPVAQPASEPPTASTATLAGFTGLPNVIFTTAATTATTQSSSTDATIKPVFSFGLNPPASTGPAASVTLTTATSTSTTQPFLFGGLASSAPSTETSFATPGPVFQFGKVPPATVTATTSVPGGPAFGQVPSNSTVAATTVGFSIFGSTTLTSSAPATTAQAPLTFGSSVSAFGSSFSASAKPPPPYPSTGSQLTFSTGAADSQVPASKPAAGPISFTPQFSFGAPPAQSVAQPAFGSGAQPAFGTTSAQGSFGTSSTQAAFGTTTSVFSFGTATSTTSSFGSTTQTTSSSTGAAVFGTTPSPFTFGATTQSGPSTSAFGMGTPGLSSGSPAVAFSFGAGQSGAAPAAAPFGSSLPQSALGAQGQSTPFAFTMTSTPNSKPAFGGAPVPTFGQSTPVPGAVGSGSSTISFRTPSTPASSFGGVGTSFGKEGVGAPALGSSWVLVSPRAGDRGRARCALGDGSGGTCWTLGDAKPSISPRVRITLIPKLQRPEQPFCFQVHPPPPSPSGQDPRWALANGFRHGGSTPAKSNPGAAGLRWPTCGGFWAGAAPVVGPGLIP</sequence>
<gene>
    <name evidence="2" type="primary">LOC116453822</name>
</gene>
<reference evidence="3" key="1">
    <citation type="submission" date="2019-10" db="EMBL/GenBank/DDBJ databases">
        <title>Corvus moneduloides (New Caledonian crow) genome, bCorMon1, primary haplotype.</title>
        <authorList>
            <person name="Rutz C."/>
            <person name="Fungtammasan C."/>
            <person name="Mountcastle J."/>
            <person name="Formenti G."/>
            <person name="Chow W."/>
            <person name="Howe K."/>
            <person name="Steele M.P."/>
            <person name="Fernandes J."/>
            <person name="Gilbert M.T.P."/>
            <person name="Fedrigo O."/>
            <person name="Jarvis E.D."/>
            <person name="Gemmell N."/>
        </authorList>
    </citation>
    <scope>NUCLEOTIDE SEQUENCE [LARGE SCALE GENOMIC DNA]</scope>
</reference>
<dbReference type="OMA" id="VCCIVCY"/>
<organism evidence="2 3">
    <name type="scientific">Corvus moneduloides</name>
    <name type="common">New Caledonian crow</name>
    <dbReference type="NCBI Taxonomy" id="1196302"/>
    <lineage>
        <taxon>Eukaryota</taxon>
        <taxon>Metazoa</taxon>
        <taxon>Chordata</taxon>
        <taxon>Craniata</taxon>
        <taxon>Vertebrata</taxon>
        <taxon>Euteleostomi</taxon>
        <taxon>Archelosauria</taxon>
        <taxon>Archosauria</taxon>
        <taxon>Dinosauria</taxon>
        <taxon>Saurischia</taxon>
        <taxon>Theropoda</taxon>
        <taxon>Coelurosauria</taxon>
        <taxon>Aves</taxon>
        <taxon>Neognathae</taxon>
        <taxon>Neoaves</taxon>
        <taxon>Telluraves</taxon>
        <taxon>Australaves</taxon>
        <taxon>Passeriformes</taxon>
        <taxon>Corvoidea</taxon>
        <taxon>Corvidae</taxon>
        <taxon>Corvus</taxon>
    </lineage>
</organism>
<feature type="region of interest" description="Disordered" evidence="1">
    <location>
        <begin position="800"/>
        <end position="831"/>
    </location>
</feature>
<reference evidence="2" key="3">
    <citation type="submission" date="2025-09" db="UniProtKB">
        <authorList>
            <consortium name="Ensembl"/>
        </authorList>
    </citation>
    <scope>IDENTIFICATION</scope>
</reference>
<feature type="compositionally biased region" description="Low complexity" evidence="1">
    <location>
        <begin position="458"/>
        <end position="475"/>
    </location>
</feature>
<feature type="region of interest" description="Disordered" evidence="1">
    <location>
        <begin position="1122"/>
        <end position="1153"/>
    </location>
</feature>
<dbReference type="InterPro" id="IPR026054">
    <property type="entry name" value="Nucleoporin"/>
</dbReference>
<dbReference type="GO" id="GO:0005643">
    <property type="term" value="C:nuclear pore"/>
    <property type="evidence" value="ECO:0007669"/>
    <property type="project" value="TreeGrafter"/>
</dbReference>
<accession>A0A8C3F1A8</accession>
<dbReference type="PANTHER" id="PTHR23193:SF5">
    <property type="entry name" value="NUCLEAR ENVELOPE PORE MEMBRANE PROTEIN POM 121C-RELATED"/>
    <property type="match status" value="1"/>
</dbReference>
<dbReference type="GO" id="GO:0017056">
    <property type="term" value="F:structural constituent of nuclear pore"/>
    <property type="evidence" value="ECO:0007669"/>
    <property type="project" value="TreeGrafter"/>
</dbReference>
<accession>A0A8U7MZJ4</accession>
<name>A0A8C3F1A8_CORMO</name>
<dbReference type="Pfam" id="PF15229">
    <property type="entry name" value="POM121"/>
    <property type="match status" value="1"/>
</dbReference>
<proteinExistence type="predicted"/>
<feature type="compositionally biased region" description="Pro residues" evidence="1">
    <location>
        <begin position="427"/>
        <end position="438"/>
    </location>
</feature>
<dbReference type="GO" id="GO:0006405">
    <property type="term" value="P:RNA export from nucleus"/>
    <property type="evidence" value="ECO:0007669"/>
    <property type="project" value="TreeGrafter"/>
</dbReference>
<evidence type="ECO:0000313" key="2">
    <source>
        <dbReference type="Ensembl" id="ENSCMUP00000027490.2"/>
    </source>
</evidence>
<keyword evidence="3" id="KW-1185">Reference proteome</keyword>
<dbReference type="GO" id="GO:0006606">
    <property type="term" value="P:protein import into nucleus"/>
    <property type="evidence" value="ECO:0007669"/>
    <property type="project" value="TreeGrafter"/>
</dbReference>
<feature type="region of interest" description="Disordered" evidence="1">
    <location>
        <begin position="238"/>
        <end position="311"/>
    </location>
</feature>
<feature type="compositionally biased region" description="Low complexity" evidence="1">
    <location>
        <begin position="296"/>
        <end position="306"/>
    </location>
</feature>
<feature type="compositionally biased region" description="Basic and acidic residues" evidence="1">
    <location>
        <begin position="275"/>
        <end position="286"/>
    </location>
</feature>
<dbReference type="AlphaFoldDB" id="A0A8C3F1A8"/>
<feature type="compositionally biased region" description="Basic and acidic residues" evidence="1">
    <location>
        <begin position="256"/>
        <end position="266"/>
    </location>
</feature>
<evidence type="ECO:0000313" key="3">
    <source>
        <dbReference type="Proteomes" id="UP000694553"/>
    </source>
</evidence>
<dbReference type="Ensembl" id="ENSCMUT00000029554.2">
    <property type="protein sequence ID" value="ENSCMUP00000027490.2"/>
    <property type="gene ID" value="ENSCMUG00000016582.2"/>
</dbReference>